<dbReference type="SUPFAM" id="SSF52733">
    <property type="entry name" value="Nicotinate mononucleotide:5,6-dimethylbenzimidazole phosphoribosyltransferase (CobT)"/>
    <property type="match status" value="1"/>
</dbReference>
<dbReference type="GO" id="GO:0008939">
    <property type="term" value="F:nicotinate-nucleotide-dimethylbenzimidazole phosphoribosyltransferase activity"/>
    <property type="evidence" value="ECO:0007669"/>
    <property type="project" value="UniProtKB-EC"/>
</dbReference>
<accession>A0ABR7CWH0</accession>
<dbReference type="PANTHER" id="PTHR43463">
    <property type="entry name" value="NICOTINATE-NUCLEOTIDE--DIMETHYLBENZIMIDAZOLE PHOSPHORIBOSYLTRANSFERASE"/>
    <property type="match status" value="1"/>
</dbReference>
<dbReference type="EC" id="2.4.2.21" evidence="3 10"/>
<protein>
    <recommendedName>
        <fullName evidence="4 10">Nicotinate-nucleotide--dimethylbenzimidazole phosphoribosyltransferase</fullName>
        <shortName evidence="10">NN:DBI PRT</shortName>
        <ecNumber evidence="3 10">2.4.2.21</ecNumber>
    </recommendedName>
    <alternativeName>
        <fullName evidence="8 10">N(1)-alpha-phosphoribosyltransferase</fullName>
    </alternativeName>
</protein>
<evidence type="ECO:0000256" key="2">
    <source>
        <dbReference type="ARBA" id="ARBA00007110"/>
    </source>
</evidence>
<evidence type="ECO:0000256" key="4">
    <source>
        <dbReference type="ARBA" id="ARBA00015486"/>
    </source>
</evidence>
<dbReference type="InterPro" id="IPR003200">
    <property type="entry name" value="Nict_dMeBzImd_PRibTrfase"/>
</dbReference>
<evidence type="ECO:0000256" key="9">
    <source>
        <dbReference type="ARBA" id="ARBA00047340"/>
    </source>
</evidence>
<dbReference type="Gene3D" id="1.10.1610.10">
    <property type="match status" value="1"/>
</dbReference>
<feature type="active site" description="Proton acceptor" evidence="10">
    <location>
        <position position="312"/>
    </location>
</feature>
<comment type="pathway">
    <text evidence="1 10">Nucleoside biosynthesis; alpha-ribazole biosynthesis; alpha-ribazole from 5,6-dimethylbenzimidazole: step 1/2.</text>
</comment>
<evidence type="ECO:0000256" key="1">
    <source>
        <dbReference type="ARBA" id="ARBA00005049"/>
    </source>
</evidence>
<comment type="caution">
    <text evidence="11">The sequence shown here is derived from an EMBL/GenBank/DDBJ whole genome shotgun (WGS) entry which is preliminary data.</text>
</comment>
<dbReference type="RefSeq" id="WP_186974522.1">
    <property type="nucleotide sequence ID" value="NZ_JACOOH010000001.1"/>
</dbReference>
<dbReference type="PANTHER" id="PTHR43463:SF1">
    <property type="entry name" value="NICOTINATE-NUCLEOTIDE--DIMETHYLBENZIMIDAZOLE PHOSPHORIBOSYLTRANSFERASE"/>
    <property type="match status" value="1"/>
</dbReference>
<reference evidence="11 12" key="1">
    <citation type="submission" date="2020-08" db="EMBL/GenBank/DDBJ databases">
        <title>Genome public.</title>
        <authorList>
            <person name="Liu C."/>
            <person name="Sun Q."/>
        </authorList>
    </citation>
    <scope>NUCLEOTIDE SEQUENCE [LARGE SCALE GENOMIC DNA]</scope>
    <source>
        <strain evidence="11 12">NSJ-56</strain>
    </source>
</reference>
<keyword evidence="12" id="KW-1185">Reference proteome</keyword>
<evidence type="ECO:0000256" key="10">
    <source>
        <dbReference type="HAMAP-Rule" id="MF_00230"/>
    </source>
</evidence>
<evidence type="ECO:0000256" key="7">
    <source>
        <dbReference type="ARBA" id="ARBA00022679"/>
    </source>
</evidence>
<dbReference type="InterPro" id="IPR036087">
    <property type="entry name" value="Nict_dMeBzImd_PRibTrfase_sf"/>
</dbReference>
<evidence type="ECO:0000256" key="6">
    <source>
        <dbReference type="ARBA" id="ARBA00022676"/>
    </source>
</evidence>
<name>A0ABR7CWH0_9BACT</name>
<sequence length="346" mass="37448">MRSFVIKETDKAILPDLIDKINNLTKPKGSLGLLEKVAAQIGLIQQTLSPELRKPQNIIFAADHGIVTEGVSFSAPEVTAQMISNFIKGGAGVNMFARQHGFGIKLVDCGVNCDFGPMEGLIDRKIRKITSNYLHEAAMTEEEFDRAIEIGAEIVDMVYAEGTNVVSFGEMGIANTSTSSLWMTYLTGIPLSDCVGAGSGLSREGVEHKYNVLRRCMENYKGDGSAKDILRYFGGFEMLAAVGGMLRAAELGMIIIVDGFIMTNCVLAGRALYPALTDYCIYGHQGDECGHKLVLDYLKAEPLLNLGLRLGEGTGAICAYPLLVSAVNMINEMASFKSAAVTKYFK</sequence>
<dbReference type="CDD" id="cd02439">
    <property type="entry name" value="DMB-PRT_CobT"/>
    <property type="match status" value="1"/>
</dbReference>
<gene>
    <name evidence="10 11" type="primary">cobT</name>
    <name evidence="11" type="ORF">H8S64_00220</name>
</gene>
<dbReference type="NCBIfam" id="NF000996">
    <property type="entry name" value="PRK00105.1"/>
    <property type="match status" value="1"/>
</dbReference>
<evidence type="ECO:0000313" key="12">
    <source>
        <dbReference type="Proteomes" id="UP000646484"/>
    </source>
</evidence>
<keyword evidence="6 10" id="KW-0328">Glycosyltransferase</keyword>
<comment type="similarity">
    <text evidence="2 10">Belongs to the CobT family.</text>
</comment>
<evidence type="ECO:0000256" key="5">
    <source>
        <dbReference type="ARBA" id="ARBA00022573"/>
    </source>
</evidence>
<dbReference type="Pfam" id="PF02277">
    <property type="entry name" value="DBI_PRT"/>
    <property type="match status" value="1"/>
</dbReference>
<evidence type="ECO:0000256" key="3">
    <source>
        <dbReference type="ARBA" id="ARBA00011991"/>
    </source>
</evidence>
<comment type="function">
    <text evidence="10">Catalyzes the synthesis of alpha-ribazole-5'-phosphate from nicotinate mononucleotide (NAMN) and 5,6-dimethylbenzimidazole (DMB).</text>
</comment>
<dbReference type="HAMAP" id="MF_00230">
    <property type="entry name" value="CobT"/>
    <property type="match status" value="1"/>
</dbReference>
<keyword evidence="5 10" id="KW-0169">Cobalamin biosynthesis</keyword>
<dbReference type="EMBL" id="JACOOH010000001">
    <property type="protein sequence ID" value="MBC5619515.1"/>
    <property type="molecule type" value="Genomic_DNA"/>
</dbReference>
<dbReference type="NCBIfam" id="TIGR03160">
    <property type="entry name" value="cobT_DBIPRT"/>
    <property type="match status" value="1"/>
</dbReference>
<comment type="catalytic activity">
    <reaction evidence="9 10">
        <text>5,6-dimethylbenzimidazole + nicotinate beta-D-ribonucleotide = alpha-ribazole 5'-phosphate + nicotinate + H(+)</text>
        <dbReference type="Rhea" id="RHEA:11196"/>
        <dbReference type="ChEBI" id="CHEBI:15378"/>
        <dbReference type="ChEBI" id="CHEBI:15890"/>
        <dbReference type="ChEBI" id="CHEBI:32544"/>
        <dbReference type="ChEBI" id="CHEBI:57502"/>
        <dbReference type="ChEBI" id="CHEBI:57918"/>
        <dbReference type="EC" id="2.4.2.21"/>
    </reaction>
</comment>
<keyword evidence="7 10" id="KW-0808">Transferase</keyword>
<organism evidence="11 12">
    <name type="scientific">Butyricimonas hominis</name>
    <dbReference type="NCBI Taxonomy" id="2763032"/>
    <lineage>
        <taxon>Bacteria</taxon>
        <taxon>Pseudomonadati</taxon>
        <taxon>Bacteroidota</taxon>
        <taxon>Bacteroidia</taxon>
        <taxon>Bacteroidales</taxon>
        <taxon>Odoribacteraceae</taxon>
        <taxon>Butyricimonas</taxon>
    </lineage>
</organism>
<dbReference type="Proteomes" id="UP000646484">
    <property type="component" value="Unassembled WGS sequence"/>
</dbReference>
<evidence type="ECO:0000313" key="11">
    <source>
        <dbReference type="EMBL" id="MBC5619515.1"/>
    </source>
</evidence>
<dbReference type="InterPro" id="IPR017846">
    <property type="entry name" value="Nict_dMeBzImd_PRibTrfase_bact"/>
</dbReference>
<dbReference type="InterPro" id="IPR023195">
    <property type="entry name" value="Nict_dMeBzImd_PRibTrfase_N"/>
</dbReference>
<evidence type="ECO:0000256" key="8">
    <source>
        <dbReference type="ARBA" id="ARBA00030686"/>
    </source>
</evidence>
<dbReference type="Gene3D" id="3.40.50.10210">
    <property type="match status" value="1"/>
</dbReference>
<proteinExistence type="inferred from homology"/>